<dbReference type="FunFam" id="3.40.50.2000:FF:000237">
    <property type="entry name" value="Glycosyltransferase"/>
    <property type="match status" value="1"/>
</dbReference>
<dbReference type="CDD" id="cd03784">
    <property type="entry name" value="GT1_Gtf-like"/>
    <property type="match status" value="1"/>
</dbReference>
<dbReference type="PANTHER" id="PTHR11926">
    <property type="entry name" value="GLUCOSYL/GLUCURONOSYL TRANSFERASES"/>
    <property type="match status" value="1"/>
</dbReference>
<comment type="caution">
    <text evidence="3">The sequence shown here is derived from an EMBL/GenBank/DDBJ whole genome shotgun (WGS) entry which is preliminary data.</text>
</comment>
<dbReference type="AlphaFoldDB" id="A0A9D4U4C4"/>
<gene>
    <name evidence="3" type="ORF">GOP47_0024361</name>
</gene>
<evidence type="ECO:0000313" key="3">
    <source>
        <dbReference type="EMBL" id="KAI5059941.1"/>
    </source>
</evidence>
<keyword evidence="2" id="KW-0808">Transferase</keyword>
<keyword evidence="4" id="KW-1185">Reference proteome</keyword>
<dbReference type="PANTHER" id="PTHR11926:SF774">
    <property type="entry name" value="UDP-GLYCOSYLTRANSFERASE 85A1-RELATED"/>
    <property type="match status" value="1"/>
</dbReference>
<dbReference type="Pfam" id="PF00201">
    <property type="entry name" value="UDPGT"/>
    <property type="match status" value="1"/>
</dbReference>
<accession>A0A9D4U4C4</accession>
<dbReference type="Gene3D" id="3.40.50.2000">
    <property type="entry name" value="Glycogen Phosphorylase B"/>
    <property type="match status" value="2"/>
</dbReference>
<dbReference type="GO" id="GO:0008194">
    <property type="term" value="F:UDP-glycosyltransferase activity"/>
    <property type="evidence" value="ECO:0007669"/>
    <property type="project" value="InterPro"/>
</dbReference>
<dbReference type="SUPFAM" id="SSF53756">
    <property type="entry name" value="UDP-Glycosyltransferase/glycogen phosphorylase"/>
    <property type="match status" value="1"/>
</dbReference>
<dbReference type="OrthoDB" id="5835829at2759"/>
<name>A0A9D4U4C4_ADICA</name>
<dbReference type="Proteomes" id="UP000886520">
    <property type="component" value="Chromosome 24"/>
</dbReference>
<reference evidence="3" key="1">
    <citation type="submission" date="2021-01" db="EMBL/GenBank/DDBJ databases">
        <title>Adiantum capillus-veneris genome.</title>
        <authorList>
            <person name="Fang Y."/>
            <person name="Liao Q."/>
        </authorList>
    </citation>
    <scope>NUCLEOTIDE SEQUENCE</scope>
    <source>
        <strain evidence="3">H3</strain>
        <tissue evidence="3">Leaf</tissue>
    </source>
</reference>
<sequence length="509" mass="56211">MQERAKQQEEAMASQQNQRALHAIVLPHPLQGHITPLLHLSQKLASSYNVAITFVVTQHIFSKMQITSHPLIKLVGLADNLPQDHPRQSTFADSYEAVMGLEIPTDSLLQELSSQNQLPSFIIADTFVTWAQKLALKYSIPRVAFATTNVTAFAVMSSTSKLIDLGILPLKTVNGSSKYVDQLITCFPFLPPLQPHDIPVSLRSPSVSHYRMQFVMAQFAELSKAVTVMVNSVTELEKTVLENLEHKVPTFCIGPTLRLGGENFLLQKTGMRTSLLPEQEDCLPWLDKQGSGSVLYVSFGSIANLEKAQLVELASGLGASNQPFLWVIRPGSFEGSLSDVLPVGFSERTRNRGYIVSWCPQLLVLSHRALGGFMTHCGWNSILENLCLGGVPMICWPHEAEQALNARVIVDIWKVGLKVKKEEDGIVKLEEVERVVRAVMCEEGAKELKDKAIELGKVAKRAVEEGGSSLKNIEKVLEVVSNTKASGFSSRAVLRTRYTTCSQESNDFC</sequence>
<protein>
    <recommendedName>
        <fullName evidence="5">Glycosyltransferase</fullName>
    </recommendedName>
</protein>
<evidence type="ECO:0000256" key="1">
    <source>
        <dbReference type="ARBA" id="ARBA00009995"/>
    </source>
</evidence>
<proteinExistence type="inferred from homology"/>
<dbReference type="InterPro" id="IPR002213">
    <property type="entry name" value="UDP_glucos_trans"/>
</dbReference>
<organism evidence="3 4">
    <name type="scientific">Adiantum capillus-veneris</name>
    <name type="common">Maidenhair fern</name>
    <dbReference type="NCBI Taxonomy" id="13818"/>
    <lineage>
        <taxon>Eukaryota</taxon>
        <taxon>Viridiplantae</taxon>
        <taxon>Streptophyta</taxon>
        <taxon>Embryophyta</taxon>
        <taxon>Tracheophyta</taxon>
        <taxon>Polypodiopsida</taxon>
        <taxon>Polypodiidae</taxon>
        <taxon>Polypodiales</taxon>
        <taxon>Pteridineae</taxon>
        <taxon>Pteridaceae</taxon>
        <taxon>Vittarioideae</taxon>
        <taxon>Adiantum</taxon>
    </lineage>
</organism>
<comment type="similarity">
    <text evidence="1">Belongs to the UDP-glycosyltransferase family.</text>
</comment>
<evidence type="ECO:0000256" key="2">
    <source>
        <dbReference type="ARBA" id="ARBA00022679"/>
    </source>
</evidence>
<evidence type="ECO:0000313" key="4">
    <source>
        <dbReference type="Proteomes" id="UP000886520"/>
    </source>
</evidence>
<dbReference type="EMBL" id="JABFUD020000024">
    <property type="protein sequence ID" value="KAI5059941.1"/>
    <property type="molecule type" value="Genomic_DNA"/>
</dbReference>
<evidence type="ECO:0008006" key="5">
    <source>
        <dbReference type="Google" id="ProtNLM"/>
    </source>
</evidence>